<evidence type="ECO:0000256" key="2">
    <source>
        <dbReference type="ARBA" id="ARBA00004718"/>
    </source>
</evidence>
<organism evidence="8 9">
    <name type="scientific">Umbelopsis ramanniana AG</name>
    <dbReference type="NCBI Taxonomy" id="1314678"/>
    <lineage>
        <taxon>Eukaryota</taxon>
        <taxon>Fungi</taxon>
        <taxon>Fungi incertae sedis</taxon>
        <taxon>Mucoromycota</taxon>
        <taxon>Mucoromycotina</taxon>
        <taxon>Umbelopsidomycetes</taxon>
        <taxon>Umbelopsidales</taxon>
        <taxon>Umbelopsidaceae</taxon>
        <taxon>Umbelopsis</taxon>
    </lineage>
</organism>
<evidence type="ECO:0000313" key="9">
    <source>
        <dbReference type="Proteomes" id="UP001206595"/>
    </source>
</evidence>
<dbReference type="PRINTS" id="PR01849">
    <property type="entry name" value="UBIQUITINACT"/>
</dbReference>
<dbReference type="InterPro" id="IPR045886">
    <property type="entry name" value="ThiF/MoeB/HesA"/>
</dbReference>
<dbReference type="InterPro" id="IPR000011">
    <property type="entry name" value="UBQ/SUMO-activ_enz_E1-like"/>
</dbReference>
<evidence type="ECO:0000256" key="4">
    <source>
        <dbReference type="ARBA" id="ARBA00022786"/>
    </source>
</evidence>
<keyword evidence="9" id="KW-1185">Reference proteome</keyword>
<keyword evidence="4" id="KW-0833">Ubl conjugation pathway</keyword>
<dbReference type="AlphaFoldDB" id="A0AAD5E1W6"/>
<evidence type="ECO:0000256" key="1">
    <source>
        <dbReference type="ARBA" id="ARBA00004123"/>
    </source>
</evidence>
<dbReference type="PANTHER" id="PTHR10953:SF162">
    <property type="entry name" value="SUMO-ACTIVATING ENZYME SUBUNIT 1"/>
    <property type="match status" value="1"/>
</dbReference>
<proteinExistence type="inferred from homology"/>
<name>A0AAD5E1W6_UMBRA</name>
<dbReference type="SUPFAM" id="SSF69572">
    <property type="entry name" value="Activating enzymes of the ubiquitin-like proteins"/>
    <property type="match status" value="1"/>
</dbReference>
<evidence type="ECO:0000256" key="5">
    <source>
        <dbReference type="ARBA" id="ARBA00023242"/>
    </source>
</evidence>
<reference evidence="8" key="1">
    <citation type="submission" date="2021-06" db="EMBL/GenBank/DDBJ databases">
        <authorList>
            <consortium name="DOE Joint Genome Institute"/>
            <person name="Mondo S.J."/>
            <person name="Amses K.R."/>
            <person name="Simmons D.R."/>
            <person name="Longcore J.E."/>
            <person name="Seto K."/>
            <person name="Alves G.H."/>
            <person name="Bonds A.E."/>
            <person name="Quandt C.A."/>
            <person name="Davis W.J."/>
            <person name="Chang Y."/>
            <person name="Letcher P.M."/>
            <person name="Powell M.J."/>
            <person name="Kuo A."/>
            <person name="Labutti K."/>
            <person name="Pangilinan J."/>
            <person name="Andreopoulos W."/>
            <person name="Tritt A."/>
            <person name="Riley R."/>
            <person name="Hundley H."/>
            <person name="Johnson J."/>
            <person name="Lipzen A."/>
            <person name="Barry K."/>
            <person name="Berbee M.L."/>
            <person name="Buchler N.E."/>
            <person name="Grigoriev I.V."/>
            <person name="Spatafora J.W."/>
            <person name="Stajich J.E."/>
            <person name="James T.Y."/>
        </authorList>
    </citation>
    <scope>NUCLEOTIDE SEQUENCE</scope>
    <source>
        <strain evidence="8">AG</strain>
    </source>
</reference>
<dbReference type="PANTHER" id="PTHR10953">
    <property type="entry name" value="UBIQUITIN-ACTIVATING ENZYME E1"/>
    <property type="match status" value="1"/>
</dbReference>
<accession>A0AAD5E1W6</accession>
<dbReference type="GeneID" id="75917849"/>
<dbReference type="GO" id="GO:0031510">
    <property type="term" value="C:SUMO activating enzyme complex"/>
    <property type="evidence" value="ECO:0007669"/>
    <property type="project" value="TreeGrafter"/>
</dbReference>
<dbReference type="InterPro" id="IPR000594">
    <property type="entry name" value="ThiF_NAD_FAD-bd"/>
</dbReference>
<evidence type="ECO:0000259" key="7">
    <source>
        <dbReference type="Pfam" id="PF00899"/>
    </source>
</evidence>
<dbReference type="CDD" id="cd01492">
    <property type="entry name" value="Aos1_SUMO"/>
    <property type="match status" value="1"/>
</dbReference>
<evidence type="ECO:0000256" key="3">
    <source>
        <dbReference type="ARBA" id="ARBA00005673"/>
    </source>
</evidence>
<gene>
    <name evidence="8" type="ORF">K450DRAFT_262613</name>
</gene>
<dbReference type="Pfam" id="PF00899">
    <property type="entry name" value="ThiF"/>
    <property type="match status" value="1"/>
</dbReference>
<dbReference type="InterPro" id="IPR035985">
    <property type="entry name" value="Ubiquitin-activating_enz"/>
</dbReference>
<dbReference type="GO" id="GO:0005737">
    <property type="term" value="C:cytoplasm"/>
    <property type="evidence" value="ECO:0007669"/>
    <property type="project" value="TreeGrafter"/>
</dbReference>
<comment type="similarity">
    <text evidence="3">Belongs to the ubiquitin-activating E1 family.</text>
</comment>
<evidence type="ECO:0000313" key="8">
    <source>
        <dbReference type="EMBL" id="KAI8575247.1"/>
    </source>
</evidence>
<dbReference type="GO" id="GO:0019948">
    <property type="term" value="F:SUMO activating enzyme activity"/>
    <property type="evidence" value="ECO:0007669"/>
    <property type="project" value="TreeGrafter"/>
</dbReference>
<dbReference type="Gene3D" id="3.40.50.720">
    <property type="entry name" value="NAD(P)-binding Rossmann-like Domain"/>
    <property type="match status" value="1"/>
</dbReference>
<comment type="subcellular location">
    <subcellularLocation>
        <location evidence="1">Nucleus</location>
    </subcellularLocation>
</comment>
<evidence type="ECO:0000256" key="6">
    <source>
        <dbReference type="ARBA" id="ARBA00044354"/>
    </source>
</evidence>
<comment type="caution">
    <text evidence="8">The sequence shown here is derived from an EMBL/GenBank/DDBJ whole genome shotgun (WGS) entry which is preliminary data.</text>
</comment>
<dbReference type="EMBL" id="MU620990">
    <property type="protein sequence ID" value="KAI8575247.1"/>
    <property type="molecule type" value="Genomic_DNA"/>
</dbReference>
<dbReference type="GO" id="GO:0016925">
    <property type="term" value="P:protein sumoylation"/>
    <property type="evidence" value="ECO:0007669"/>
    <property type="project" value="TreeGrafter"/>
</dbReference>
<dbReference type="Proteomes" id="UP001206595">
    <property type="component" value="Unassembled WGS sequence"/>
</dbReference>
<feature type="domain" description="THIF-type NAD/FAD binding fold" evidence="7">
    <location>
        <begin position="62"/>
        <end position="368"/>
    </location>
</feature>
<sequence>MNETCVLLTVCGKMYIMETVTAVSYMVHTATSTAFCKRYYITHMGMATKENKTITEDEAALYDRQIRLWGVEAQQRIRNANILVAGIKGLGNEICKNLVLAGIGSLTILDPEPVIIQDLGAQFFLTEADIGKNRAEAAAIQVQALNPRVAVRTDKEDIEQKPDAYFEQFDIVCVTYASLPTMIRLDALCRARKIPFYAADTFGMFGYIFCDLHSHQYIQVRKEEATTKNATPREISEPRVEEYCTLVQSLDRDWSDITKGQLKKRVSKAFPMTLVRYRFQELHDRLPTEADERELGTLRNDYLPQLGFKDLTFLDDSMIEILAQTANTEISPVCAIVGGILAQEIIKVLSGKELPIQNWFFYDGIAGSGLIHHIEKGKSIILQ</sequence>
<comment type="pathway">
    <text evidence="2">Protein modification; protein sumoylation.</text>
</comment>
<reference evidence="8" key="2">
    <citation type="journal article" date="2022" name="Proc. Natl. Acad. Sci. U.S.A.">
        <title>Diploid-dominant life cycles characterize the early evolution of Fungi.</title>
        <authorList>
            <person name="Amses K.R."/>
            <person name="Simmons D.R."/>
            <person name="Longcore J.E."/>
            <person name="Mondo S.J."/>
            <person name="Seto K."/>
            <person name="Jeronimo G.H."/>
            <person name="Bonds A.E."/>
            <person name="Quandt C.A."/>
            <person name="Davis W.J."/>
            <person name="Chang Y."/>
            <person name="Federici B.A."/>
            <person name="Kuo A."/>
            <person name="LaButti K."/>
            <person name="Pangilinan J."/>
            <person name="Andreopoulos W."/>
            <person name="Tritt A."/>
            <person name="Riley R."/>
            <person name="Hundley H."/>
            <person name="Johnson J."/>
            <person name="Lipzen A."/>
            <person name="Barry K."/>
            <person name="Lang B.F."/>
            <person name="Cuomo C.A."/>
            <person name="Buchler N.E."/>
            <person name="Grigoriev I.V."/>
            <person name="Spatafora J.W."/>
            <person name="Stajich J.E."/>
            <person name="James T.Y."/>
        </authorList>
    </citation>
    <scope>NUCLEOTIDE SEQUENCE</scope>
    <source>
        <strain evidence="8">AG</strain>
    </source>
</reference>
<dbReference type="RefSeq" id="XP_051440251.1">
    <property type="nucleotide sequence ID" value="XM_051592507.1"/>
</dbReference>
<keyword evidence="5" id="KW-0539">Nucleus</keyword>
<protein>
    <recommendedName>
        <fullName evidence="6">Ubiquitin-like 1-activating enzyme E1A</fullName>
    </recommendedName>
</protein>